<feature type="compositionally biased region" description="Basic and acidic residues" evidence="4">
    <location>
        <begin position="879"/>
        <end position="892"/>
    </location>
</feature>
<feature type="transmembrane region" description="Helical" evidence="5">
    <location>
        <begin position="106"/>
        <end position="124"/>
    </location>
</feature>
<dbReference type="Proteomes" id="UP000807504">
    <property type="component" value="Unassembled WGS sequence"/>
</dbReference>
<evidence type="ECO:0000256" key="3">
    <source>
        <dbReference type="PROSITE-ProRule" id="PRU00649"/>
    </source>
</evidence>
<dbReference type="PANTHER" id="PTHR15141">
    <property type="entry name" value="TRANSCRIPTION ELONGATION FACTOR B POLYPEPTIDE 3"/>
    <property type="match status" value="1"/>
</dbReference>
<reference evidence="7" key="2">
    <citation type="submission" date="2020-06" db="EMBL/GenBank/DDBJ databases">
        <authorList>
            <person name="Sheffer M."/>
        </authorList>
    </citation>
    <scope>NUCLEOTIDE SEQUENCE</scope>
</reference>
<comment type="caution">
    <text evidence="7">The sequence shown here is derived from an EMBL/GenBank/DDBJ whole genome shotgun (WGS) entry which is preliminary data.</text>
</comment>
<feature type="compositionally biased region" description="Basic and acidic residues" evidence="4">
    <location>
        <begin position="706"/>
        <end position="718"/>
    </location>
</feature>
<dbReference type="PROSITE" id="PS51319">
    <property type="entry name" value="TFIIS_N"/>
    <property type="match status" value="1"/>
</dbReference>
<dbReference type="InterPro" id="IPR035441">
    <property type="entry name" value="TFIIS/LEDGF_dom_sf"/>
</dbReference>
<evidence type="ECO:0000256" key="2">
    <source>
        <dbReference type="ARBA" id="ARBA00023242"/>
    </source>
</evidence>
<feature type="compositionally biased region" description="Basic and acidic residues" evidence="4">
    <location>
        <begin position="686"/>
        <end position="699"/>
    </location>
</feature>
<feature type="compositionally biased region" description="Low complexity" evidence="4">
    <location>
        <begin position="772"/>
        <end position="782"/>
    </location>
</feature>
<dbReference type="InterPro" id="IPR036259">
    <property type="entry name" value="MFS_trans_sf"/>
</dbReference>
<feature type="compositionally biased region" description="Basic residues" evidence="4">
    <location>
        <begin position="830"/>
        <end position="842"/>
    </location>
</feature>
<feature type="transmembrane region" description="Helical" evidence="5">
    <location>
        <begin position="176"/>
        <end position="199"/>
    </location>
</feature>
<dbReference type="InterPro" id="IPR011701">
    <property type="entry name" value="MFS"/>
</dbReference>
<feature type="compositionally biased region" description="Polar residues" evidence="4">
    <location>
        <begin position="725"/>
        <end position="745"/>
    </location>
</feature>
<dbReference type="Gene3D" id="1.20.930.10">
    <property type="entry name" value="Conserved domain common to transcription factors TFIIS, elongin A, CRSP70"/>
    <property type="match status" value="1"/>
</dbReference>
<dbReference type="Gene3D" id="1.20.1250.20">
    <property type="entry name" value="MFS general substrate transporter like domains"/>
    <property type="match status" value="2"/>
</dbReference>
<reference evidence="7" key="1">
    <citation type="journal article" date="2020" name="bioRxiv">
        <title>Chromosome-level reference genome of the European wasp spider Argiope bruennichi: a resource for studies on range expansion and evolutionary adaptation.</title>
        <authorList>
            <person name="Sheffer M.M."/>
            <person name="Hoppe A."/>
            <person name="Krehenwinkel H."/>
            <person name="Uhl G."/>
            <person name="Kuss A.W."/>
            <person name="Jensen L."/>
            <person name="Jensen C."/>
            <person name="Gillespie R.G."/>
            <person name="Hoff K.J."/>
            <person name="Prost S."/>
        </authorList>
    </citation>
    <scope>NUCLEOTIDE SEQUENCE</scope>
</reference>
<comment type="subcellular location">
    <subcellularLocation>
        <location evidence="1 3">Nucleus</location>
    </subcellularLocation>
</comment>
<dbReference type="InterPro" id="IPR017923">
    <property type="entry name" value="TFIIS_N"/>
</dbReference>
<keyword evidence="5" id="KW-1133">Transmembrane helix</keyword>
<dbReference type="EMBL" id="JABXBU010000011">
    <property type="protein sequence ID" value="KAF8791241.1"/>
    <property type="molecule type" value="Genomic_DNA"/>
</dbReference>
<feature type="compositionally biased region" description="Low complexity" evidence="4">
    <location>
        <begin position="1209"/>
        <end position="1232"/>
    </location>
</feature>
<feature type="transmembrane region" description="Helical" evidence="5">
    <location>
        <begin position="205"/>
        <end position="225"/>
    </location>
</feature>
<feature type="transmembrane region" description="Helical" evidence="5">
    <location>
        <begin position="74"/>
        <end position="94"/>
    </location>
</feature>
<dbReference type="Gene3D" id="6.10.250.3180">
    <property type="match status" value="1"/>
</dbReference>
<dbReference type="SUPFAM" id="SSF47676">
    <property type="entry name" value="Conserved domain common to transcription factors TFIIS, elongin A, CRSP70"/>
    <property type="match status" value="1"/>
</dbReference>
<feature type="compositionally biased region" description="Basic and acidic residues" evidence="4">
    <location>
        <begin position="928"/>
        <end position="955"/>
    </location>
</feature>
<evidence type="ECO:0000256" key="1">
    <source>
        <dbReference type="ARBA" id="ARBA00004123"/>
    </source>
</evidence>
<protein>
    <submittedName>
        <fullName evidence="7">Elongin-A like protein</fullName>
    </submittedName>
</protein>
<feature type="compositionally biased region" description="Polar residues" evidence="4">
    <location>
        <begin position="665"/>
        <end position="678"/>
    </location>
</feature>
<organism evidence="7 8">
    <name type="scientific">Argiope bruennichi</name>
    <name type="common">Wasp spider</name>
    <name type="synonym">Aranea bruennichi</name>
    <dbReference type="NCBI Taxonomy" id="94029"/>
    <lineage>
        <taxon>Eukaryota</taxon>
        <taxon>Metazoa</taxon>
        <taxon>Ecdysozoa</taxon>
        <taxon>Arthropoda</taxon>
        <taxon>Chelicerata</taxon>
        <taxon>Arachnida</taxon>
        <taxon>Araneae</taxon>
        <taxon>Araneomorphae</taxon>
        <taxon>Entelegynae</taxon>
        <taxon>Araneoidea</taxon>
        <taxon>Araneidae</taxon>
        <taxon>Argiope</taxon>
    </lineage>
</organism>
<dbReference type="GO" id="GO:0006368">
    <property type="term" value="P:transcription elongation by RNA polymerase II"/>
    <property type="evidence" value="ECO:0007669"/>
    <property type="project" value="InterPro"/>
</dbReference>
<dbReference type="InterPro" id="IPR010684">
    <property type="entry name" value="RNA_pol_II_trans_fac_SIII_A"/>
</dbReference>
<evidence type="ECO:0000259" key="6">
    <source>
        <dbReference type="PROSITE" id="PS51319"/>
    </source>
</evidence>
<feature type="transmembrane region" description="Helical" evidence="5">
    <location>
        <begin position="41"/>
        <end position="62"/>
    </location>
</feature>
<dbReference type="Pfam" id="PF08711">
    <property type="entry name" value="Med26"/>
    <property type="match status" value="1"/>
</dbReference>
<dbReference type="InterPro" id="IPR003617">
    <property type="entry name" value="TFIIS/CRSP70_N_sub"/>
</dbReference>
<keyword evidence="5" id="KW-0812">Transmembrane</keyword>
<accession>A0A8T0FJR6</accession>
<proteinExistence type="predicted"/>
<feature type="compositionally biased region" description="Low complexity" evidence="4">
    <location>
        <begin position="853"/>
        <end position="865"/>
    </location>
</feature>
<dbReference type="PANTHER" id="PTHR15141:SF76">
    <property type="entry name" value="TRANSCRIPTION ELONGATION FACTOR B POLYPEPTIDE 3"/>
    <property type="match status" value="1"/>
</dbReference>
<feature type="compositionally biased region" description="Basic and acidic residues" evidence="4">
    <location>
        <begin position="817"/>
        <end position="827"/>
    </location>
</feature>
<keyword evidence="8" id="KW-1185">Reference proteome</keyword>
<evidence type="ECO:0000256" key="4">
    <source>
        <dbReference type="SAM" id="MobiDB-lite"/>
    </source>
</evidence>
<feature type="transmembrane region" description="Helical" evidence="5">
    <location>
        <begin position="246"/>
        <end position="267"/>
    </location>
</feature>
<feature type="region of interest" description="Disordered" evidence="4">
    <location>
        <begin position="922"/>
        <end position="969"/>
    </location>
</feature>
<sequence length="1274" mass="142214">MSNGRSGSRRVTLPDEFPPRPTSMIKNELIRMNSKIEKKETYTLVLLCCTYFFYGLSVGLYGPLYPEQAKSHGVATYIYGPAMSIHYLAALLFYPVACLLIGSVNCNLAISLGIFITGACKLLFGTLSRITEALPFILLSYGIQIVEGIGFGILLATTCIVIFSQITEKSGRNRKIICLFFVLGISVSPICGEAIYTAINFSVPFYGVGTLLCLCALLLGLMLPEPDQRLSIKDIPFISWMKKSRMLIYFLVVFSTFNYIGFLTVTLEPYLRQFHLSKLFHGVLFSIPAFSCGLSAPGWTWVSKKGINSVLLICISGLLIFASLLLIGPPPFIRLDLTLANVSSALLLCGFGTGGKLACVVYTAHRDLGSRQSLNGTQEPLLIPTMFCFGALLGFKLDKGRSQTLENICLQQNNRKMDTPCQKNQKYPVSNPFLKDGYSRLDGRLQFPDISSDTQHPSLLDGNHSSVHHLIQHTHIRLHHLGVCTVLSELRSTLWILKRRQAKKQFHKCLPCKLSKAKCGRQNEAFLPSERVVNFAGPVNIRCWIPRDTAYIALFTCATTRGLHIELVSDLTKDLDFVLPCKSPLAVGAMASTLKDSVLHWRKKLERTDDESVILNVIHKLSKVPVSVDLLQDTGIGKVIRSLAKKSGKVGVKATSVLHNWREVVSSTQKSPDNSSKVVHSKHNSNKAERKEERVDTEKSHKKSTSSHERQSSRDKKSSNSSSKQYPSTNEHSSKNYNNHVLNNTDDSDYASYHHDLNSTFKHSNTDESDAEASSVADSSYSGKRKSFETSPSNTENHASEAKRLKTNLSFSPSDSSHYKNGSEKQSNHSSHKKKDKEKKSHNSGIQSNTKPSHNSHSHNSVSKNSEIEKHVSKKPKKNKDSEKKSHSEVKKALKIKPTESFTSSEARFEDCLNFSDIVPVKKKKSSKTSDKKEKQKENSNKKVGIENSKPRESVSKSSTKLSITSSTTKIPELDKNSLPSLLSDSAQKSLPKISEVDILSTLPQTQPNYRPLPQRNFDSLPSKKKVLTNEDAIKFTSSRKERTSVYSGRKSLFYTEMPTLFECASMCFLYYAALNVLSIEYLGEVPYFLLKPVLERCTPLQLYNIEDYNPYLLDDTHELWEAHCKRDFRTVNLQENETWRELYLRAFEERERKLKSLTANISASMSKSGPARQVKLAYVNTVAKPPRDVARKQAKMGTALPVNHTVKAGPSSKASPRPSAPAINSAASSSRASEHSIPKKPKIAPLMAKTLKSLFSQQIKKLMKDVKEHSIQE</sequence>
<dbReference type="GO" id="GO:0022857">
    <property type="term" value="F:transmembrane transporter activity"/>
    <property type="evidence" value="ECO:0007669"/>
    <property type="project" value="InterPro"/>
</dbReference>
<name>A0A8T0FJR6_ARGBR</name>
<dbReference type="Pfam" id="PF06881">
    <property type="entry name" value="Elongin_A"/>
    <property type="match status" value="1"/>
</dbReference>
<feature type="transmembrane region" description="Helical" evidence="5">
    <location>
        <begin position="309"/>
        <end position="327"/>
    </location>
</feature>
<dbReference type="CDD" id="cd00183">
    <property type="entry name" value="TFIIS_I"/>
    <property type="match status" value="1"/>
</dbReference>
<keyword evidence="2 3" id="KW-0539">Nucleus</keyword>
<dbReference type="AlphaFoldDB" id="A0A8T0FJR6"/>
<evidence type="ECO:0000313" key="7">
    <source>
        <dbReference type="EMBL" id="KAF8791241.1"/>
    </source>
</evidence>
<dbReference type="InterPro" id="IPR051870">
    <property type="entry name" value="Elongin-A_domain"/>
</dbReference>
<evidence type="ECO:0000313" key="8">
    <source>
        <dbReference type="Proteomes" id="UP000807504"/>
    </source>
</evidence>
<dbReference type="SMART" id="SM00509">
    <property type="entry name" value="TFS2N"/>
    <property type="match status" value="1"/>
</dbReference>
<feature type="transmembrane region" description="Helical" evidence="5">
    <location>
        <begin position="279"/>
        <end position="302"/>
    </location>
</feature>
<feature type="transmembrane region" description="Helical" evidence="5">
    <location>
        <begin position="136"/>
        <end position="164"/>
    </location>
</feature>
<dbReference type="Pfam" id="PF07690">
    <property type="entry name" value="MFS_1"/>
    <property type="match status" value="1"/>
</dbReference>
<evidence type="ECO:0000256" key="5">
    <source>
        <dbReference type="SAM" id="Phobius"/>
    </source>
</evidence>
<feature type="compositionally biased region" description="Polar residues" evidence="4">
    <location>
        <begin position="807"/>
        <end position="816"/>
    </location>
</feature>
<gene>
    <name evidence="7" type="ORF">HNY73_006136</name>
</gene>
<keyword evidence="5" id="KW-0472">Membrane</keyword>
<feature type="region of interest" description="Disordered" evidence="4">
    <location>
        <begin position="664"/>
        <end position="905"/>
    </location>
</feature>
<feature type="domain" description="TFIIS N-terminal" evidence="6">
    <location>
        <begin position="596"/>
        <end position="668"/>
    </location>
</feature>
<dbReference type="GO" id="GO:0070449">
    <property type="term" value="C:elongin complex"/>
    <property type="evidence" value="ECO:0007669"/>
    <property type="project" value="InterPro"/>
</dbReference>
<feature type="compositionally biased region" description="Low complexity" evidence="4">
    <location>
        <begin position="956"/>
        <end position="969"/>
    </location>
</feature>
<dbReference type="SUPFAM" id="SSF103473">
    <property type="entry name" value="MFS general substrate transporter"/>
    <property type="match status" value="1"/>
</dbReference>
<feature type="region of interest" description="Disordered" evidence="4">
    <location>
        <begin position="1204"/>
        <end position="1244"/>
    </location>
</feature>